<comment type="caution">
    <text evidence="4">The sequence shown here is derived from an EMBL/GenBank/DDBJ whole genome shotgun (WGS) entry which is preliminary data.</text>
</comment>
<evidence type="ECO:0008006" key="6">
    <source>
        <dbReference type="Google" id="ProtNLM"/>
    </source>
</evidence>
<dbReference type="PANTHER" id="PTHR43880:SF12">
    <property type="entry name" value="ALCOHOL DEHYDROGENASE CLASS-3"/>
    <property type="match status" value="1"/>
</dbReference>
<dbReference type="GO" id="GO:0051903">
    <property type="term" value="F:S-(hydroxymethyl)glutathione dehydrogenase [NAD(P)+] activity"/>
    <property type="evidence" value="ECO:0007669"/>
    <property type="project" value="TreeGrafter"/>
</dbReference>
<protein>
    <recommendedName>
        <fullName evidence="6">Alcohol dehydrogenase-like C-terminal domain-containing protein</fullName>
    </recommendedName>
</protein>
<dbReference type="AlphaFoldDB" id="A0A1V6Q261"/>
<dbReference type="GO" id="GO:0005829">
    <property type="term" value="C:cytosol"/>
    <property type="evidence" value="ECO:0007669"/>
    <property type="project" value="TreeGrafter"/>
</dbReference>
<dbReference type="PANTHER" id="PTHR43880">
    <property type="entry name" value="ALCOHOL DEHYDROGENASE"/>
    <property type="match status" value="1"/>
</dbReference>
<dbReference type="EMBL" id="MDYN01000017">
    <property type="protein sequence ID" value="OQD83370.1"/>
    <property type="molecule type" value="Genomic_DNA"/>
</dbReference>
<organism evidence="4 5">
    <name type="scientific">Penicillium antarcticum</name>
    <dbReference type="NCBI Taxonomy" id="416450"/>
    <lineage>
        <taxon>Eukaryota</taxon>
        <taxon>Fungi</taxon>
        <taxon>Dikarya</taxon>
        <taxon>Ascomycota</taxon>
        <taxon>Pezizomycotina</taxon>
        <taxon>Eurotiomycetes</taxon>
        <taxon>Eurotiomycetidae</taxon>
        <taxon>Eurotiales</taxon>
        <taxon>Aspergillaceae</taxon>
        <taxon>Penicillium</taxon>
    </lineage>
</organism>
<evidence type="ECO:0000256" key="3">
    <source>
        <dbReference type="ARBA" id="ARBA00023027"/>
    </source>
</evidence>
<keyword evidence="1" id="KW-0479">Metal-binding</keyword>
<evidence type="ECO:0000313" key="5">
    <source>
        <dbReference type="Proteomes" id="UP000191672"/>
    </source>
</evidence>
<name>A0A1V6Q261_9EURO</name>
<gene>
    <name evidence="4" type="ORF">PENANT_c017G01066</name>
</gene>
<dbReference type="Gene3D" id="3.40.50.720">
    <property type="entry name" value="NAD(P)-binding Rossmann-like Domain"/>
    <property type="match status" value="1"/>
</dbReference>
<dbReference type="STRING" id="416450.A0A1V6Q261"/>
<evidence type="ECO:0000313" key="4">
    <source>
        <dbReference type="EMBL" id="OQD83370.1"/>
    </source>
</evidence>
<keyword evidence="2" id="KW-0862">Zinc</keyword>
<proteinExistence type="predicted"/>
<evidence type="ECO:0000256" key="1">
    <source>
        <dbReference type="ARBA" id="ARBA00022723"/>
    </source>
</evidence>
<dbReference type="Proteomes" id="UP000191672">
    <property type="component" value="Unassembled WGS sequence"/>
</dbReference>
<sequence>MCCFDTITAAHRPDNSQSILAESGTMSTCLFGQSLFCKPAVVQQASCIMIDKGLSLNILCALDWGLQTGAGSIYNVVEPIKRGTRNIAVFGLGSVGATAIVAATHLSQDNSDSIGTIVAIDGRGDRLDLAVKLGATHVINLKKED</sequence>
<keyword evidence="3" id="KW-0520">NAD</keyword>
<keyword evidence="5" id="KW-1185">Reference proteome</keyword>
<dbReference type="GO" id="GO:0046294">
    <property type="term" value="P:formaldehyde catabolic process"/>
    <property type="evidence" value="ECO:0007669"/>
    <property type="project" value="TreeGrafter"/>
</dbReference>
<dbReference type="SUPFAM" id="SSF51735">
    <property type="entry name" value="NAD(P)-binding Rossmann-fold domains"/>
    <property type="match status" value="1"/>
</dbReference>
<accession>A0A1V6Q261</accession>
<evidence type="ECO:0000256" key="2">
    <source>
        <dbReference type="ARBA" id="ARBA00022833"/>
    </source>
</evidence>
<reference evidence="5" key="1">
    <citation type="journal article" date="2017" name="Nat. Microbiol.">
        <title>Global analysis of biosynthetic gene clusters reveals vast potential of secondary metabolite production in Penicillium species.</title>
        <authorList>
            <person name="Nielsen J.C."/>
            <person name="Grijseels S."/>
            <person name="Prigent S."/>
            <person name="Ji B."/>
            <person name="Dainat J."/>
            <person name="Nielsen K.F."/>
            <person name="Frisvad J.C."/>
            <person name="Workman M."/>
            <person name="Nielsen J."/>
        </authorList>
    </citation>
    <scope>NUCLEOTIDE SEQUENCE [LARGE SCALE GENOMIC DNA]</scope>
    <source>
        <strain evidence="5">IBT 31811</strain>
    </source>
</reference>
<dbReference type="GO" id="GO:0008270">
    <property type="term" value="F:zinc ion binding"/>
    <property type="evidence" value="ECO:0007669"/>
    <property type="project" value="TreeGrafter"/>
</dbReference>
<dbReference type="Gene3D" id="3.90.180.10">
    <property type="entry name" value="Medium-chain alcohol dehydrogenases, catalytic domain"/>
    <property type="match status" value="1"/>
</dbReference>
<dbReference type="InterPro" id="IPR036291">
    <property type="entry name" value="NAD(P)-bd_dom_sf"/>
</dbReference>